<keyword evidence="1" id="KW-0812">Transmembrane</keyword>
<evidence type="ECO:0000256" key="1">
    <source>
        <dbReference type="SAM" id="Phobius"/>
    </source>
</evidence>
<proteinExistence type="predicted"/>
<protein>
    <submittedName>
        <fullName evidence="2">Uncharacterized protein</fullName>
    </submittedName>
</protein>
<comment type="caution">
    <text evidence="2">The sequence shown here is derived from an EMBL/GenBank/DDBJ whole genome shotgun (WGS) entry which is preliminary data.</text>
</comment>
<evidence type="ECO:0000313" key="3">
    <source>
        <dbReference type="Proteomes" id="UP000597038"/>
    </source>
</evidence>
<evidence type="ECO:0000313" key="2">
    <source>
        <dbReference type="EMBL" id="MBH9580067.1"/>
    </source>
</evidence>
<feature type="transmembrane region" description="Helical" evidence="1">
    <location>
        <begin position="12"/>
        <end position="36"/>
    </location>
</feature>
<sequence length="75" mass="8917">MKNWIVDFGVMFLLFVTLRVSVLSMFEAYLIFVIILSTREISKRLKAIEVGLYLKDSRYNSENTLKTTQTMYNRR</sequence>
<keyword evidence="3" id="KW-1185">Reference proteome</keyword>
<accession>A0ABS0QLL3</accession>
<dbReference type="RefSeq" id="WP_198092481.1">
    <property type="nucleotide sequence ID" value="NZ_JAEDAQ010000002.1"/>
</dbReference>
<reference evidence="2 3" key="1">
    <citation type="submission" date="2020-12" db="EMBL/GenBank/DDBJ databases">
        <title>Genomic analysis of Staphylococcus felis from a cat with skin infection.</title>
        <authorList>
            <person name="Aslantas O."/>
            <person name="Keskin O."/>
            <person name="Buyukaltay K."/>
            <person name="Gullu Yucetepe A."/>
        </authorList>
    </citation>
    <scope>NUCLEOTIDE SEQUENCE [LARGE SCALE GENOMIC DNA]</scope>
    <source>
        <strain evidence="2 3">HARRANVET</strain>
    </source>
</reference>
<gene>
    <name evidence="2" type="ORF">I9026_01610</name>
</gene>
<keyword evidence="1" id="KW-1133">Transmembrane helix</keyword>
<organism evidence="2 3">
    <name type="scientific">Staphylococcus felis</name>
    <dbReference type="NCBI Taxonomy" id="46127"/>
    <lineage>
        <taxon>Bacteria</taxon>
        <taxon>Bacillati</taxon>
        <taxon>Bacillota</taxon>
        <taxon>Bacilli</taxon>
        <taxon>Bacillales</taxon>
        <taxon>Staphylococcaceae</taxon>
        <taxon>Staphylococcus</taxon>
    </lineage>
</organism>
<dbReference type="EMBL" id="JAEDAQ010000002">
    <property type="protein sequence ID" value="MBH9580067.1"/>
    <property type="molecule type" value="Genomic_DNA"/>
</dbReference>
<keyword evidence="1" id="KW-0472">Membrane</keyword>
<dbReference type="Proteomes" id="UP000597038">
    <property type="component" value="Unassembled WGS sequence"/>
</dbReference>
<name>A0ABS0QLL3_9STAP</name>